<evidence type="ECO:0000256" key="2">
    <source>
        <dbReference type="ARBA" id="ARBA00022490"/>
    </source>
</evidence>
<keyword evidence="23" id="KW-1185">Reference proteome</keyword>
<dbReference type="InterPro" id="IPR054594">
    <property type="entry name" value="Lon_lid"/>
</dbReference>
<accession>A0A252F7C8</accession>
<comment type="induction">
    <text evidence="14">By heat shock.</text>
</comment>
<dbReference type="HAMAP" id="MF_01973">
    <property type="entry name" value="lon_bact"/>
    <property type="match status" value="1"/>
</dbReference>
<dbReference type="Gene3D" id="1.20.5.5270">
    <property type="match status" value="1"/>
</dbReference>
<dbReference type="GO" id="GO:0034605">
    <property type="term" value="P:cellular response to heat"/>
    <property type="evidence" value="ECO:0007669"/>
    <property type="project" value="UniProtKB-UniRule"/>
</dbReference>
<evidence type="ECO:0000256" key="16">
    <source>
        <dbReference type="PIRSR" id="PIRSR001174-1"/>
    </source>
</evidence>
<name>A0A252F7C8_9FIRM</name>
<dbReference type="SMART" id="SM00382">
    <property type="entry name" value="AAA"/>
    <property type="match status" value="1"/>
</dbReference>
<keyword evidence="5 14" id="KW-0378">Hydrolase</keyword>
<organism evidence="22 23">
    <name type="scientific">Butyricicoccus porcorum</name>
    <dbReference type="NCBI Taxonomy" id="1945634"/>
    <lineage>
        <taxon>Bacteria</taxon>
        <taxon>Bacillati</taxon>
        <taxon>Bacillota</taxon>
        <taxon>Clostridia</taxon>
        <taxon>Eubacteriales</taxon>
        <taxon>Butyricicoccaceae</taxon>
        <taxon>Butyricicoccus</taxon>
    </lineage>
</organism>
<evidence type="ECO:0000256" key="3">
    <source>
        <dbReference type="ARBA" id="ARBA00022670"/>
    </source>
</evidence>
<proteinExistence type="evidence at transcript level"/>
<evidence type="ECO:0000256" key="5">
    <source>
        <dbReference type="ARBA" id="ARBA00022801"/>
    </source>
</evidence>
<dbReference type="OrthoDB" id="9803599at2"/>
<dbReference type="AlphaFoldDB" id="A0A252F7C8"/>
<dbReference type="InterPro" id="IPR008268">
    <property type="entry name" value="Peptidase_S16_AS"/>
</dbReference>
<keyword evidence="2 14" id="KW-0963">Cytoplasm</keyword>
<evidence type="ECO:0000259" key="20">
    <source>
        <dbReference type="PROSITE" id="PS51786"/>
    </source>
</evidence>
<dbReference type="InterPro" id="IPR004815">
    <property type="entry name" value="Lon_bac/euk-typ"/>
</dbReference>
<feature type="active site" evidence="14 16">
    <location>
        <position position="738"/>
    </location>
</feature>
<dbReference type="PROSITE" id="PS01046">
    <property type="entry name" value="LON_SER"/>
    <property type="match status" value="1"/>
</dbReference>
<evidence type="ECO:0000256" key="11">
    <source>
        <dbReference type="ARBA" id="ARBA00066743"/>
    </source>
</evidence>
<evidence type="ECO:0000256" key="18">
    <source>
        <dbReference type="PROSITE-ProRule" id="PRU01122"/>
    </source>
</evidence>
<dbReference type="Gene3D" id="3.40.50.300">
    <property type="entry name" value="P-loop containing nucleotide triphosphate hydrolases"/>
    <property type="match status" value="1"/>
</dbReference>
<dbReference type="InterPro" id="IPR027417">
    <property type="entry name" value="P-loop_NTPase"/>
</dbReference>
<evidence type="ECO:0000259" key="21">
    <source>
        <dbReference type="PROSITE" id="PS51787"/>
    </source>
</evidence>
<dbReference type="InterPro" id="IPR003111">
    <property type="entry name" value="Lon_prtase_N"/>
</dbReference>
<dbReference type="CDD" id="cd19500">
    <property type="entry name" value="RecA-like_Lon"/>
    <property type="match status" value="1"/>
</dbReference>
<keyword evidence="8 14" id="KW-0346">Stress response</keyword>
<dbReference type="InterPro" id="IPR020568">
    <property type="entry name" value="Ribosomal_Su5_D2-typ_SF"/>
</dbReference>
<feature type="active site" evidence="14 16">
    <location>
        <position position="695"/>
    </location>
</feature>
<dbReference type="FunFam" id="3.40.50.300:FF:000021">
    <property type="entry name" value="Lon protease homolog"/>
    <property type="match status" value="1"/>
</dbReference>
<dbReference type="InterPro" id="IPR003593">
    <property type="entry name" value="AAA+_ATPase"/>
</dbReference>
<evidence type="ECO:0000313" key="23">
    <source>
        <dbReference type="Proteomes" id="UP000194903"/>
    </source>
</evidence>
<dbReference type="GO" id="GO:0043565">
    <property type="term" value="F:sequence-specific DNA binding"/>
    <property type="evidence" value="ECO:0007669"/>
    <property type="project" value="UniProtKB-UniRule"/>
</dbReference>
<evidence type="ECO:0000313" key="22">
    <source>
        <dbReference type="EMBL" id="OUM21654.1"/>
    </source>
</evidence>
<keyword evidence="4 14" id="KW-0547">Nucleotide-binding</keyword>
<evidence type="ECO:0000256" key="15">
    <source>
        <dbReference type="PIRNR" id="PIRNR001174"/>
    </source>
</evidence>
<dbReference type="PIRSF" id="PIRSF001174">
    <property type="entry name" value="Lon_proteas"/>
    <property type="match status" value="1"/>
</dbReference>
<dbReference type="InterPro" id="IPR027543">
    <property type="entry name" value="Lon_bac"/>
</dbReference>
<dbReference type="NCBIfam" id="TIGR00763">
    <property type="entry name" value="lon"/>
    <property type="match status" value="1"/>
</dbReference>
<protein>
    <recommendedName>
        <fullName evidence="12 14">Lon protease</fullName>
        <ecNumber evidence="11 14">3.4.21.53</ecNumber>
    </recommendedName>
    <alternativeName>
        <fullName evidence="13 14">ATP-dependent protease La</fullName>
    </alternativeName>
</protein>
<dbReference type="Gene3D" id="2.30.130.40">
    <property type="entry name" value="LON domain-like"/>
    <property type="match status" value="1"/>
</dbReference>
<dbReference type="GO" id="GO:0016887">
    <property type="term" value="F:ATP hydrolysis activity"/>
    <property type="evidence" value="ECO:0007669"/>
    <property type="project" value="UniProtKB-UniRule"/>
</dbReference>
<gene>
    <name evidence="14" type="primary">lon</name>
    <name evidence="22" type="ORF">CBW42_03355</name>
</gene>
<keyword evidence="3 14" id="KW-0645">Protease</keyword>
<dbReference type="GO" id="GO:0005737">
    <property type="term" value="C:cytoplasm"/>
    <property type="evidence" value="ECO:0007669"/>
    <property type="project" value="UniProtKB-SubCell"/>
</dbReference>
<evidence type="ECO:0000256" key="13">
    <source>
        <dbReference type="ARBA" id="ARBA00082722"/>
    </source>
</evidence>
<evidence type="ECO:0000256" key="1">
    <source>
        <dbReference type="ARBA" id="ARBA00004496"/>
    </source>
</evidence>
<evidence type="ECO:0000256" key="6">
    <source>
        <dbReference type="ARBA" id="ARBA00022825"/>
    </source>
</evidence>
<comment type="subcellular location">
    <subcellularLocation>
        <location evidence="1 14 15">Cytoplasm</location>
    </subcellularLocation>
</comment>
<evidence type="ECO:0000256" key="19">
    <source>
        <dbReference type="RuleBase" id="RU000591"/>
    </source>
</evidence>
<keyword evidence="7 14" id="KW-0067">ATP-binding</keyword>
<evidence type="ECO:0000256" key="12">
    <source>
        <dbReference type="ARBA" id="ARBA00071934"/>
    </source>
</evidence>
<reference evidence="22 23" key="1">
    <citation type="submission" date="2017-05" db="EMBL/GenBank/DDBJ databases">
        <title>Butyricicoccus porcorum sp. nov. a butyrate-producing bacterium from the swine intestinal tract.</title>
        <authorList>
            <person name="Trachsel J."/>
            <person name="Humphrey S."/>
            <person name="Allen H.K."/>
        </authorList>
    </citation>
    <scope>NUCLEOTIDE SEQUENCE [LARGE SCALE GENOMIC DNA]</scope>
    <source>
        <strain evidence="22">BB10</strain>
    </source>
</reference>
<dbReference type="InterPro" id="IPR015947">
    <property type="entry name" value="PUA-like_sf"/>
</dbReference>
<dbReference type="GO" id="GO:0006515">
    <property type="term" value="P:protein quality control for misfolded or incompletely synthesized proteins"/>
    <property type="evidence" value="ECO:0007669"/>
    <property type="project" value="UniProtKB-UniRule"/>
</dbReference>
<dbReference type="PROSITE" id="PS51786">
    <property type="entry name" value="LON_PROTEOLYTIC"/>
    <property type="match status" value="1"/>
</dbReference>
<evidence type="ECO:0000256" key="10">
    <source>
        <dbReference type="ARBA" id="ARBA00053875"/>
    </source>
</evidence>
<dbReference type="Gene3D" id="1.10.8.60">
    <property type="match status" value="1"/>
</dbReference>
<feature type="domain" description="Lon N-terminal" evidence="21">
    <location>
        <begin position="18"/>
        <end position="213"/>
    </location>
</feature>
<dbReference type="Proteomes" id="UP000194903">
    <property type="component" value="Unassembled WGS sequence"/>
</dbReference>
<evidence type="ECO:0000256" key="7">
    <source>
        <dbReference type="ARBA" id="ARBA00022840"/>
    </source>
</evidence>
<comment type="similarity">
    <text evidence="14 15 18 19">Belongs to the peptidase S16 family.</text>
</comment>
<dbReference type="Gene3D" id="1.20.58.1480">
    <property type="match status" value="1"/>
</dbReference>
<evidence type="ECO:0000256" key="8">
    <source>
        <dbReference type="ARBA" id="ARBA00023016"/>
    </source>
</evidence>
<feature type="binding site" evidence="14 17">
    <location>
        <begin position="364"/>
        <end position="371"/>
    </location>
    <ligand>
        <name>ATP</name>
        <dbReference type="ChEBI" id="CHEBI:30616"/>
    </ligand>
</feature>
<comment type="catalytic activity">
    <reaction evidence="9 14 15 18">
        <text>Hydrolysis of proteins in presence of ATP.</text>
        <dbReference type="EC" id="3.4.21.53"/>
    </reaction>
</comment>
<dbReference type="SMART" id="SM00464">
    <property type="entry name" value="LON"/>
    <property type="match status" value="1"/>
</dbReference>
<dbReference type="Pfam" id="PF00004">
    <property type="entry name" value="AAA"/>
    <property type="match status" value="1"/>
</dbReference>
<dbReference type="EMBL" id="NHOC01000002">
    <property type="protein sequence ID" value="OUM21654.1"/>
    <property type="molecule type" value="Genomic_DNA"/>
</dbReference>
<dbReference type="SUPFAM" id="SSF88697">
    <property type="entry name" value="PUA domain-like"/>
    <property type="match status" value="1"/>
</dbReference>
<dbReference type="GO" id="GO:0004252">
    <property type="term" value="F:serine-type endopeptidase activity"/>
    <property type="evidence" value="ECO:0007669"/>
    <property type="project" value="UniProtKB-UniRule"/>
</dbReference>
<comment type="subunit">
    <text evidence="14 15">Homohexamer. Organized in a ring with a central cavity.</text>
</comment>
<dbReference type="Pfam" id="PF05362">
    <property type="entry name" value="Lon_C"/>
    <property type="match status" value="1"/>
</dbReference>
<dbReference type="PROSITE" id="PS51787">
    <property type="entry name" value="LON_N"/>
    <property type="match status" value="1"/>
</dbReference>
<keyword evidence="6 14" id="KW-0720">Serine protease</keyword>
<dbReference type="PANTHER" id="PTHR10046">
    <property type="entry name" value="ATP DEPENDENT LON PROTEASE FAMILY MEMBER"/>
    <property type="match status" value="1"/>
</dbReference>
<dbReference type="InterPro" id="IPR008269">
    <property type="entry name" value="Lon_proteolytic"/>
</dbReference>
<dbReference type="Gene3D" id="3.30.230.10">
    <property type="match status" value="1"/>
</dbReference>
<dbReference type="Pfam" id="PF02190">
    <property type="entry name" value="LON_substr_bdg"/>
    <property type="match status" value="1"/>
</dbReference>
<dbReference type="Pfam" id="PF22667">
    <property type="entry name" value="Lon_lid"/>
    <property type="match status" value="1"/>
</dbReference>
<evidence type="ECO:0000256" key="4">
    <source>
        <dbReference type="ARBA" id="ARBA00022741"/>
    </source>
</evidence>
<dbReference type="GO" id="GO:0004176">
    <property type="term" value="F:ATP-dependent peptidase activity"/>
    <property type="evidence" value="ECO:0007669"/>
    <property type="project" value="UniProtKB-UniRule"/>
</dbReference>
<comment type="caution">
    <text evidence="22">The sequence shown here is derived from an EMBL/GenBank/DDBJ whole genome shotgun (WGS) entry which is preliminary data.</text>
</comment>
<sequence length="822" mass="91792">MAQIKEIETGLELEYETLPVLPLRGLVAFPDMLIHFDVGRLISMKALEQSMKDNQRLFLTAQRDIRTDSPEEDDLYTVGTVCTIKQILKLPGDNIRVLVEGTHRAAVEAFSMQDDCLFARVFRLETDPGRTSQRRKQALVRTLQERFEDYATLSSHLSRDVVLTVLDGGEPGYLADYVAQNTPLGFEIKQGLLEELRDVRRLEQVIRIIGNEIEILRIESDLQEKLKEQVDKNQREYYLREQMKVIQNELGEQDFGNEVEEYREKIRALKLPQESEEKLLKEAGRLEKMQPLSAESGVIRTYLDTCLELPWNTTTKENINLAEARRILDRGHYGLDKVKDRILEFLAVKSLAPQLKGQVLCLVGPPGVGKTSIVRSVAEAMGRKYARMSLGGVRDEADIRGHRKTYIGAMPGRIMTALTQAGSKNCLLLMDEIDKMGADSRGDPAAALLEVLDIEQNSTFRDHFIELPFDLSDVLFITTANTLDTIPRPLLDRMEVIEISSYTEQEKAEIAMRHLLPKQLEKHGLKKSNLSLSRETMVYLIDAYTREAGVRRLEQQIAQVCRKAAKIIADDQQAKGTTEARKRVTVTRSNMEKFLGTPRYKQDNVSKKDEVGVVNGLAWTSVGGEMLQVEVNVIPGTGKLEITGNLGKVMEESAKAAVTCVRSSAKDLGVDPMFYKDSDIHIHFPEAAIPKDGPSAGVTMTTAIASAVTGIPVRHDVAMTGEVTLRGRVMPIGGLKEKTMAAYRAGIKTVIVPAENEPDLQDIDPIVRENVEFVTAETMKTVLDTALRRPAQETVRAAEPHTTLPVVPAAVPARITRQGDIC</sequence>
<dbReference type="InterPro" id="IPR014721">
    <property type="entry name" value="Ribsml_uS5_D2-typ_fold_subgr"/>
</dbReference>
<evidence type="ECO:0000256" key="17">
    <source>
        <dbReference type="PIRSR" id="PIRSR001174-2"/>
    </source>
</evidence>
<dbReference type="RefSeq" id="WP_087017809.1">
    <property type="nucleotide sequence ID" value="NZ_NHOC01000002.1"/>
</dbReference>
<dbReference type="SUPFAM" id="SSF52540">
    <property type="entry name" value="P-loop containing nucleoside triphosphate hydrolases"/>
    <property type="match status" value="1"/>
</dbReference>
<feature type="domain" description="Lon proteolytic" evidence="20">
    <location>
        <begin position="608"/>
        <end position="789"/>
    </location>
</feature>
<dbReference type="GO" id="GO:0005524">
    <property type="term" value="F:ATP binding"/>
    <property type="evidence" value="ECO:0007669"/>
    <property type="project" value="UniProtKB-UniRule"/>
</dbReference>
<evidence type="ECO:0000256" key="14">
    <source>
        <dbReference type="HAMAP-Rule" id="MF_01973"/>
    </source>
</evidence>
<dbReference type="InterPro" id="IPR046336">
    <property type="entry name" value="Lon_prtase_N_sf"/>
</dbReference>
<comment type="function">
    <text evidence="10 14">ATP-dependent serine protease that mediates the selective degradation of mutant and abnormal proteins as well as certain short-lived regulatory proteins. Required for cellular homeostasis and for survival from DNA damage and developmental changes induced by stress. Degrades polypeptides processively to yield small peptide fragments that are 5 to 10 amino acids long. Binds to DNA in a double-stranded, site-specific manner.</text>
</comment>
<evidence type="ECO:0000256" key="9">
    <source>
        <dbReference type="ARBA" id="ARBA00050665"/>
    </source>
</evidence>
<dbReference type="InterPro" id="IPR003959">
    <property type="entry name" value="ATPase_AAA_core"/>
</dbReference>
<dbReference type="PRINTS" id="PR00830">
    <property type="entry name" value="ENDOLAPTASE"/>
</dbReference>
<dbReference type="InterPro" id="IPR027065">
    <property type="entry name" value="Lon_Prtase"/>
</dbReference>
<dbReference type="SUPFAM" id="SSF54211">
    <property type="entry name" value="Ribosomal protein S5 domain 2-like"/>
    <property type="match status" value="1"/>
</dbReference>
<dbReference type="EC" id="3.4.21.53" evidence="11 14"/>